<evidence type="ECO:0000313" key="4">
    <source>
        <dbReference type="Proteomes" id="UP000298805"/>
    </source>
</evidence>
<evidence type="ECO:0008006" key="5">
    <source>
        <dbReference type="Google" id="ProtNLM"/>
    </source>
</evidence>
<gene>
    <name evidence="1" type="ORF">C6V80_07050</name>
    <name evidence="2" type="ORF">EDC58_0013</name>
</gene>
<dbReference type="AlphaFoldDB" id="A0AAJ4UY75"/>
<proteinExistence type="predicted"/>
<dbReference type="PROSITE" id="PS51257">
    <property type="entry name" value="PROKAR_LIPOPROTEIN"/>
    <property type="match status" value="1"/>
</dbReference>
<dbReference type="InterPro" id="IPR036322">
    <property type="entry name" value="WD40_repeat_dom_sf"/>
</dbReference>
<evidence type="ECO:0000313" key="1">
    <source>
        <dbReference type="EMBL" id="QCI28728.1"/>
    </source>
</evidence>
<reference evidence="2 3" key="2">
    <citation type="submission" date="2018-11" db="EMBL/GenBank/DDBJ databases">
        <title>Genomic Encyclopedia of Type Strains, Phase IV (KMG-IV): sequencing the most valuable type-strain genomes for metagenomic binning, comparative biology and taxonomic classification.</title>
        <authorList>
            <person name="Goeker M."/>
        </authorList>
    </citation>
    <scope>NUCLEOTIDE SEQUENCE [LARGE SCALE GENOMIC DNA]</scope>
    <source>
        <strain evidence="2 3">DSM 27783</strain>
    </source>
</reference>
<name>A0AAJ4UY75_9BACT</name>
<dbReference type="RefSeq" id="WP_123351458.1">
    <property type="nucleotide sequence ID" value="NZ_CP027432.2"/>
</dbReference>
<evidence type="ECO:0000313" key="2">
    <source>
        <dbReference type="EMBL" id="ROR40538.1"/>
    </source>
</evidence>
<evidence type="ECO:0000313" key="3">
    <source>
        <dbReference type="Proteomes" id="UP000272781"/>
    </source>
</evidence>
<dbReference type="Proteomes" id="UP000272781">
    <property type="component" value="Unassembled WGS sequence"/>
</dbReference>
<sequence>MRKFLIIPALLFLGCSTKDVFIPKNTQTKKLQQQTQAKELYDYTKKTLTFRELDLVYKKPKSFIDDGAWGEYEYYTKDGLKLGKFKLINDDLAANGYKLLLIKEKKVIILPYLILNATKNGDNIAIVFENNAMGVYNLNKGLIFYQPSDEVLSVKYLGESPLFYQDLVLFPLLNGNVGIYDLRAHKYLNTLAISEGAVNNNIIFLKIVNNQLFMATPSKLVLFNPNFLIDYKADIKHIVTDGKYLYLFLVNGKIVKLNSNLKKEKEINLKFADYFAPTICKGDIYTVTKRGYLLKITPDLNVTVYTGNNFDTNSPLRLKGCKIYNDDKVYFIE</sequence>
<reference evidence="1" key="3">
    <citation type="submission" date="2019-06" db="EMBL/GenBank/DDBJ databases">
        <title>A comparative analysis of the Nautiliaceae.</title>
        <authorList>
            <person name="Grosche A."/>
            <person name="Smedile F."/>
            <person name="Vetriani C."/>
        </authorList>
    </citation>
    <scope>NUCLEOTIDE SEQUENCE</scope>
    <source>
        <strain evidence="1">TB6</strain>
    </source>
</reference>
<dbReference type="EMBL" id="RJVK01000001">
    <property type="protein sequence ID" value="ROR40538.1"/>
    <property type="molecule type" value="Genomic_DNA"/>
</dbReference>
<keyword evidence="4" id="KW-1185">Reference proteome</keyword>
<dbReference type="Proteomes" id="UP000298805">
    <property type="component" value="Chromosome"/>
</dbReference>
<protein>
    <recommendedName>
        <fullName evidence="5">WG containing repeat-containing protein</fullName>
    </recommendedName>
</protein>
<dbReference type="EMBL" id="CP027432">
    <property type="protein sequence ID" value="QCI28728.1"/>
    <property type="molecule type" value="Genomic_DNA"/>
</dbReference>
<reference evidence="4" key="1">
    <citation type="submission" date="2018-03" db="EMBL/GenBank/DDBJ databases">
        <title>A comparative analysis of the Nautiliaceae.</title>
        <authorList>
            <person name="Grosche A."/>
            <person name="Smedile F."/>
            <person name="Vetriani C."/>
        </authorList>
    </citation>
    <scope>NUCLEOTIDE SEQUENCE [LARGE SCALE GENOMIC DNA]</scope>
    <source>
        <strain evidence="4">TB6</strain>
    </source>
</reference>
<dbReference type="SUPFAM" id="SSF50978">
    <property type="entry name" value="WD40 repeat-like"/>
    <property type="match status" value="1"/>
</dbReference>
<accession>A0AAJ4UY75</accession>
<organism evidence="2 3">
    <name type="scientific">Caminibacter pacificus</name>
    <dbReference type="NCBI Taxonomy" id="1424653"/>
    <lineage>
        <taxon>Bacteria</taxon>
        <taxon>Pseudomonadati</taxon>
        <taxon>Campylobacterota</taxon>
        <taxon>Epsilonproteobacteria</taxon>
        <taxon>Nautiliales</taxon>
        <taxon>Nautiliaceae</taxon>
        <taxon>Caminibacter</taxon>
    </lineage>
</organism>